<dbReference type="AlphaFoldDB" id="A0A0A9BW16"/>
<sequence length="36" mass="4288">MKEQNRLSGENYRDRWAYISMLVPRGTYLVWPGSRG</sequence>
<accession>A0A0A9BW16</accession>
<name>A0A0A9BW16_ARUDO</name>
<protein>
    <submittedName>
        <fullName evidence="1">Uncharacterized protein</fullName>
    </submittedName>
</protein>
<proteinExistence type="predicted"/>
<reference evidence="1" key="1">
    <citation type="submission" date="2014-09" db="EMBL/GenBank/DDBJ databases">
        <authorList>
            <person name="Magalhaes I.L.F."/>
            <person name="Oliveira U."/>
            <person name="Santos F.R."/>
            <person name="Vidigal T.H.D.A."/>
            <person name="Brescovit A.D."/>
            <person name="Santos A.J."/>
        </authorList>
    </citation>
    <scope>NUCLEOTIDE SEQUENCE</scope>
    <source>
        <tissue evidence="1">Shoot tissue taken approximately 20 cm above the soil surface</tissue>
    </source>
</reference>
<organism evidence="1">
    <name type="scientific">Arundo donax</name>
    <name type="common">Giant reed</name>
    <name type="synonym">Donax arundinaceus</name>
    <dbReference type="NCBI Taxonomy" id="35708"/>
    <lineage>
        <taxon>Eukaryota</taxon>
        <taxon>Viridiplantae</taxon>
        <taxon>Streptophyta</taxon>
        <taxon>Embryophyta</taxon>
        <taxon>Tracheophyta</taxon>
        <taxon>Spermatophyta</taxon>
        <taxon>Magnoliopsida</taxon>
        <taxon>Liliopsida</taxon>
        <taxon>Poales</taxon>
        <taxon>Poaceae</taxon>
        <taxon>PACMAD clade</taxon>
        <taxon>Arundinoideae</taxon>
        <taxon>Arundineae</taxon>
        <taxon>Arundo</taxon>
    </lineage>
</organism>
<dbReference type="EMBL" id="GBRH01231497">
    <property type="protein sequence ID" value="JAD66398.1"/>
    <property type="molecule type" value="Transcribed_RNA"/>
</dbReference>
<reference evidence="1" key="2">
    <citation type="journal article" date="2015" name="Data Brief">
        <title>Shoot transcriptome of the giant reed, Arundo donax.</title>
        <authorList>
            <person name="Barrero R.A."/>
            <person name="Guerrero F.D."/>
            <person name="Moolhuijzen P."/>
            <person name="Goolsby J.A."/>
            <person name="Tidwell J."/>
            <person name="Bellgard S.E."/>
            <person name="Bellgard M.I."/>
        </authorList>
    </citation>
    <scope>NUCLEOTIDE SEQUENCE</scope>
    <source>
        <tissue evidence="1">Shoot tissue taken approximately 20 cm above the soil surface</tissue>
    </source>
</reference>
<evidence type="ECO:0000313" key="1">
    <source>
        <dbReference type="EMBL" id="JAD66398.1"/>
    </source>
</evidence>